<dbReference type="Proteomes" id="UP000243052">
    <property type="component" value="Chromosome v"/>
</dbReference>
<sequence>MVAKMAIKKHLKFEDGDEELVKTEPAHEVTHSKQEHVDDDLESSDDDEAPEEEGLSVAKNSVEDSYKKQQIALKVEREQLKEKRKRQNQRFAEQQELKRQKHEEDKKHSLLMLEEELKENVEELNEEFFDELESQPQKVSVIPTKINFNDIDESYTEDVRTELKKQKRKTLKSIRKTTVKRGPVQVSLLSSLKERQTLAPKKEDKVLKVKDKWLRRRSINRK</sequence>
<reference evidence="2 3" key="1">
    <citation type="submission" date="2016-01" db="EMBL/GenBank/DDBJ databases">
        <title>Genome sequence of the yeast Holleya sinecauda.</title>
        <authorList>
            <person name="Dietrich F.S."/>
        </authorList>
    </citation>
    <scope>NUCLEOTIDE SEQUENCE [LARGE SCALE GENOMIC DNA]</scope>
    <source>
        <strain evidence="2 3">ATCC 58844</strain>
    </source>
</reference>
<feature type="region of interest" description="Disordered" evidence="1">
    <location>
        <begin position="79"/>
        <end position="108"/>
    </location>
</feature>
<dbReference type="STRING" id="45286.A0A120K2B7"/>
<dbReference type="RefSeq" id="XP_017988041.1">
    <property type="nucleotide sequence ID" value="XM_018132678.1"/>
</dbReference>
<name>A0A120K2B7_9SACH</name>
<feature type="compositionally biased region" description="Basic and acidic residues" evidence="1">
    <location>
        <begin position="93"/>
        <end position="108"/>
    </location>
</feature>
<accession>A0A120K2B7</accession>
<feature type="compositionally biased region" description="Acidic residues" evidence="1">
    <location>
        <begin position="37"/>
        <end position="54"/>
    </location>
</feature>
<dbReference type="Pfam" id="PF08297">
    <property type="entry name" value="U3_snoRNA_assoc"/>
    <property type="match status" value="1"/>
</dbReference>
<dbReference type="GO" id="GO:0006364">
    <property type="term" value="P:rRNA processing"/>
    <property type="evidence" value="ECO:0007669"/>
    <property type="project" value="InterPro"/>
</dbReference>
<dbReference type="InterPro" id="IPR013268">
    <property type="entry name" value="UTP16"/>
</dbReference>
<keyword evidence="3" id="KW-1185">Reference proteome</keyword>
<dbReference type="GO" id="GO:0030515">
    <property type="term" value="F:snoRNA binding"/>
    <property type="evidence" value="ECO:0007669"/>
    <property type="project" value="InterPro"/>
</dbReference>
<feature type="region of interest" description="Disordered" evidence="1">
    <location>
        <begin position="1"/>
        <end position="65"/>
    </location>
</feature>
<dbReference type="GeneID" id="28724321"/>
<dbReference type="EMBL" id="CP014245">
    <property type="protein sequence ID" value="AMD21045.1"/>
    <property type="molecule type" value="Genomic_DNA"/>
</dbReference>
<feature type="compositionally biased region" description="Basic residues" evidence="1">
    <location>
        <begin position="1"/>
        <end position="11"/>
    </location>
</feature>
<gene>
    <name evidence="2" type="ORF">AW171_hschr52978</name>
</gene>
<dbReference type="AlphaFoldDB" id="A0A120K2B7"/>
<evidence type="ECO:0000313" key="2">
    <source>
        <dbReference type="EMBL" id="AMD21045.1"/>
    </source>
</evidence>
<protein>
    <submittedName>
        <fullName evidence="2">HEL236Cp</fullName>
    </submittedName>
</protein>
<feature type="compositionally biased region" description="Basic and acidic residues" evidence="1">
    <location>
        <begin position="19"/>
        <end position="36"/>
    </location>
</feature>
<evidence type="ECO:0000313" key="3">
    <source>
        <dbReference type="Proteomes" id="UP000243052"/>
    </source>
</evidence>
<organism evidence="2 3">
    <name type="scientific">Eremothecium sinecaudum</name>
    <dbReference type="NCBI Taxonomy" id="45286"/>
    <lineage>
        <taxon>Eukaryota</taxon>
        <taxon>Fungi</taxon>
        <taxon>Dikarya</taxon>
        <taxon>Ascomycota</taxon>
        <taxon>Saccharomycotina</taxon>
        <taxon>Saccharomycetes</taxon>
        <taxon>Saccharomycetales</taxon>
        <taxon>Saccharomycetaceae</taxon>
        <taxon>Eremothecium</taxon>
    </lineage>
</organism>
<evidence type="ECO:0000256" key="1">
    <source>
        <dbReference type="SAM" id="MobiDB-lite"/>
    </source>
</evidence>
<proteinExistence type="predicted"/>
<dbReference type="OrthoDB" id="4096107at2759"/>